<dbReference type="AlphaFoldDB" id="A0A225DQT9"/>
<evidence type="ECO:0000313" key="1">
    <source>
        <dbReference type="EMBL" id="OWK40968.1"/>
    </source>
</evidence>
<organism evidence="1 2">
    <name type="scientific">Fimbriiglobus ruber</name>
    <dbReference type="NCBI Taxonomy" id="1908690"/>
    <lineage>
        <taxon>Bacteria</taxon>
        <taxon>Pseudomonadati</taxon>
        <taxon>Planctomycetota</taxon>
        <taxon>Planctomycetia</taxon>
        <taxon>Gemmatales</taxon>
        <taxon>Gemmataceae</taxon>
        <taxon>Fimbriiglobus</taxon>
    </lineage>
</organism>
<protein>
    <submittedName>
        <fullName evidence="1">Uncharacterized protein</fullName>
    </submittedName>
</protein>
<name>A0A225DQT9_9BACT</name>
<dbReference type="Proteomes" id="UP000214646">
    <property type="component" value="Unassembled WGS sequence"/>
</dbReference>
<gene>
    <name evidence="1" type="ORF">FRUB_04860</name>
</gene>
<comment type="caution">
    <text evidence="1">The sequence shown here is derived from an EMBL/GenBank/DDBJ whole genome shotgun (WGS) entry which is preliminary data.</text>
</comment>
<sequence length="40" mass="4547">MRSGGFGGFAYFITRDTVEFLSTWQWLSRMEAAQMKGIVA</sequence>
<evidence type="ECO:0000313" key="2">
    <source>
        <dbReference type="Proteomes" id="UP000214646"/>
    </source>
</evidence>
<accession>A0A225DQT9</accession>
<keyword evidence="2" id="KW-1185">Reference proteome</keyword>
<reference evidence="2" key="1">
    <citation type="submission" date="2017-06" db="EMBL/GenBank/DDBJ databases">
        <title>Genome analysis of Fimbriiglobus ruber SP5, the first member of the order Planctomycetales with confirmed chitinolytic capability.</title>
        <authorList>
            <person name="Ravin N.V."/>
            <person name="Rakitin A.L."/>
            <person name="Ivanova A.A."/>
            <person name="Beletsky A.V."/>
            <person name="Kulichevskaya I.S."/>
            <person name="Mardanov A.V."/>
            <person name="Dedysh S.N."/>
        </authorList>
    </citation>
    <scope>NUCLEOTIDE SEQUENCE [LARGE SCALE GENOMIC DNA]</scope>
    <source>
        <strain evidence="2">SP5</strain>
    </source>
</reference>
<proteinExistence type="predicted"/>
<dbReference type="EMBL" id="NIDE01000007">
    <property type="protein sequence ID" value="OWK40968.1"/>
    <property type="molecule type" value="Genomic_DNA"/>
</dbReference>